<dbReference type="EMBL" id="CXST01000002">
    <property type="protein sequence ID" value="CTQ44948.1"/>
    <property type="molecule type" value="Genomic_DNA"/>
</dbReference>
<gene>
    <name evidence="8" type="ORF">LAL4801_03395</name>
</gene>
<protein>
    <recommendedName>
        <fullName evidence="6">Glutathione-dependent peroxiredoxin</fullName>
        <ecNumber evidence="6">1.11.1.27</ecNumber>
    </recommendedName>
</protein>
<dbReference type="GO" id="GO:0008379">
    <property type="term" value="F:thioredoxin peroxidase activity"/>
    <property type="evidence" value="ECO:0007669"/>
    <property type="project" value="InterPro"/>
</dbReference>
<dbReference type="InterPro" id="IPR013766">
    <property type="entry name" value="Thioredoxin_domain"/>
</dbReference>
<keyword evidence="9" id="KW-1185">Reference proteome</keyword>
<dbReference type="InterPro" id="IPR036249">
    <property type="entry name" value="Thioredoxin-like_sf"/>
</dbReference>
<keyword evidence="2 6" id="KW-0049">Antioxidant</keyword>
<evidence type="ECO:0000259" key="7">
    <source>
        <dbReference type="PROSITE" id="PS51352"/>
    </source>
</evidence>
<dbReference type="GO" id="GO:0005737">
    <property type="term" value="C:cytoplasm"/>
    <property type="evidence" value="ECO:0007669"/>
    <property type="project" value="TreeGrafter"/>
</dbReference>
<dbReference type="PANTHER" id="PTHR10430">
    <property type="entry name" value="PEROXIREDOXIN"/>
    <property type="match status" value="1"/>
</dbReference>
<organism evidence="8 9">
    <name type="scientific">Roseibium aggregatum</name>
    <dbReference type="NCBI Taxonomy" id="187304"/>
    <lineage>
        <taxon>Bacteria</taxon>
        <taxon>Pseudomonadati</taxon>
        <taxon>Pseudomonadota</taxon>
        <taxon>Alphaproteobacteria</taxon>
        <taxon>Hyphomicrobiales</taxon>
        <taxon>Stappiaceae</taxon>
        <taxon>Roseibium</taxon>
    </lineage>
</organism>
<dbReference type="OrthoDB" id="9800621at2"/>
<dbReference type="InterPro" id="IPR013740">
    <property type="entry name" value="Redoxin"/>
</dbReference>
<comment type="function">
    <text evidence="6">Thiol-specific peroxidase that catalyzes the reduction of hydrogen peroxide and organic hydroperoxides to water and alcohols, respectively. Plays a role in cell protection against oxidative stress by detoxifying peroxides.</text>
</comment>
<keyword evidence="4 6" id="KW-0676">Redox-active center</keyword>
<comment type="catalytic activity">
    <reaction evidence="6">
        <text>a hydroperoxide + 2 glutathione = an alcohol + glutathione disulfide + H2O</text>
        <dbReference type="Rhea" id="RHEA:62632"/>
        <dbReference type="ChEBI" id="CHEBI:15377"/>
        <dbReference type="ChEBI" id="CHEBI:30879"/>
        <dbReference type="ChEBI" id="CHEBI:35924"/>
        <dbReference type="ChEBI" id="CHEBI:57925"/>
        <dbReference type="ChEBI" id="CHEBI:58297"/>
        <dbReference type="EC" id="1.11.1.27"/>
    </reaction>
</comment>
<dbReference type="GO" id="GO:0042744">
    <property type="term" value="P:hydrogen peroxide catabolic process"/>
    <property type="evidence" value="ECO:0007669"/>
    <property type="project" value="TreeGrafter"/>
</dbReference>
<dbReference type="PROSITE" id="PS51352">
    <property type="entry name" value="THIOREDOXIN_2"/>
    <property type="match status" value="1"/>
</dbReference>
<feature type="active site" description="Cysteine sulfenic acid (-SOH) intermediate" evidence="5">
    <location>
        <position position="49"/>
    </location>
</feature>
<dbReference type="AlphaFoldDB" id="A0A0M6Y5I8"/>
<dbReference type="Pfam" id="PF08534">
    <property type="entry name" value="Redoxin"/>
    <property type="match status" value="1"/>
</dbReference>
<evidence type="ECO:0000256" key="1">
    <source>
        <dbReference type="ARBA" id="ARBA00022559"/>
    </source>
</evidence>
<dbReference type="SUPFAM" id="SSF52833">
    <property type="entry name" value="Thioredoxin-like"/>
    <property type="match status" value="1"/>
</dbReference>
<keyword evidence="3 6" id="KW-0560">Oxidoreductase</keyword>
<evidence type="ECO:0000256" key="3">
    <source>
        <dbReference type="ARBA" id="ARBA00023002"/>
    </source>
</evidence>
<name>A0A0M6Y5I8_9HYPH</name>
<dbReference type="GO" id="GO:0045454">
    <property type="term" value="P:cell redox homeostasis"/>
    <property type="evidence" value="ECO:0007669"/>
    <property type="project" value="TreeGrafter"/>
</dbReference>
<evidence type="ECO:0000256" key="5">
    <source>
        <dbReference type="PIRSR" id="PIRSR637944-1"/>
    </source>
</evidence>
<dbReference type="EC" id="1.11.1.27" evidence="6"/>
<dbReference type="PANTHER" id="PTHR10430:SF16">
    <property type="entry name" value="PEROXIREDOXIN-5, MITOCHONDRIAL"/>
    <property type="match status" value="1"/>
</dbReference>
<proteinExistence type="inferred from homology"/>
<evidence type="ECO:0000313" key="8">
    <source>
        <dbReference type="EMBL" id="CTQ44948.1"/>
    </source>
</evidence>
<evidence type="ECO:0000256" key="4">
    <source>
        <dbReference type="ARBA" id="ARBA00023284"/>
    </source>
</evidence>
<dbReference type="CDD" id="cd03013">
    <property type="entry name" value="PRX5_like"/>
    <property type="match status" value="1"/>
</dbReference>
<evidence type="ECO:0000256" key="2">
    <source>
        <dbReference type="ARBA" id="ARBA00022862"/>
    </source>
</evidence>
<dbReference type="GO" id="GO:0034599">
    <property type="term" value="P:cellular response to oxidative stress"/>
    <property type="evidence" value="ECO:0007669"/>
    <property type="project" value="InterPro"/>
</dbReference>
<dbReference type="Gene3D" id="3.40.30.10">
    <property type="entry name" value="Glutaredoxin"/>
    <property type="match status" value="1"/>
</dbReference>
<dbReference type="STRING" id="187304.B0E33_06375"/>
<reference evidence="9" key="1">
    <citation type="submission" date="2015-07" db="EMBL/GenBank/DDBJ databases">
        <authorList>
            <person name="Rodrigo-Torres Lidia"/>
            <person name="Arahal R.David."/>
        </authorList>
    </citation>
    <scope>NUCLEOTIDE SEQUENCE [LARGE SCALE GENOMIC DNA]</scope>
    <source>
        <strain evidence="9">CECT 4801</strain>
    </source>
</reference>
<keyword evidence="1 6" id="KW-0575">Peroxidase</keyword>
<evidence type="ECO:0000256" key="6">
    <source>
        <dbReference type="RuleBase" id="RU366011"/>
    </source>
</evidence>
<dbReference type="FunFam" id="3.40.30.10:FF:000020">
    <property type="entry name" value="Peroxiredoxin"/>
    <property type="match status" value="1"/>
</dbReference>
<evidence type="ECO:0000313" key="9">
    <source>
        <dbReference type="Proteomes" id="UP000048926"/>
    </source>
</evidence>
<comment type="similarity">
    <text evidence="6">Belongs to the peroxiredoxin family. Prx5 subfamily.</text>
</comment>
<feature type="domain" description="Thioredoxin" evidence="7">
    <location>
        <begin position="3"/>
        <end position="162"/>
    </location>
</feature>
<dbReference type="InterPro" id="IPR037944">
    <property type="entry name" value="PRX5-like"/>
</dbReference>
<dbReference type="Proteomes" id="UP000048926">
    <property type="component" value="Unassembled WGS sequence"/>
</dbReference>
<dbReference type="KEGG" id="lagg:B0E33_06375"/>
<dbReference type="RefSeq" id="WP_055657820.1">
    <property type="nucleotide sequence ID" value="NZ_CP045622.1"/>
</dbReference>
<sequence>MTLSVGDRLPEATFNTMTADGPGEISTGELTSGKTVVLFGVPGAFTPTCHMNHLPGFIEHAETLKNKGVDTIAVLSVNDVFVMDAWKKASSAGDSITFLSDTAAGFVEAAGLGLGPAPIFGHLRSQRFALIAKDGVITFLAIEDAPGEAVKSGAAAILEALG</sequence>
<accession>A0A0M6Y5I8</accession>